<evidence type="ECO:0000256" key="5">
    <source>
        <dbReference type="HAMAP-Rule" id="MF_01600"/>
    </source>
</evidence>
<dbReference type="HAMAP" id="MF_01600">
    <property type="entry name" value="UPF0182"/>
    <property type="match status" value="1"/>
</dbReference>
<dbReference type="GO" id="GO:0005576">
    <property type="term" value="C:extracellular region"/>
    <property type="evidence" value="ECO:0007669"/>
    <property type="project" value="TreeGrafter"/>
</dbReference>
<comment type="subcellular location">
    <subcellularLocation>
        <location evidence="5">Cell membrane</location>
        <topology evidence="5">Multi-pass membrane protein</topology>
    </subcellularLocation>
</comment>
<evidence type="ECO:0000256" key="6">
    <source>
        <dbReference type="SAM" id="MobiDB-lite"/>
    </source>
</evidence>
<dbReference type="EMBL" id="LM676425">
    <property type="protein sequence ID" value="CEP26851.1"/>
    <property type="molecule type" value="Genomic_DNA"/>
</dbReference>
<dbReference type="PANTHER" id="PTHR39344:SF1">
    <property type="entry name" value="UPF0182 PROTEIN SLL1060"/>
    <property type="match status" value="1"/>
</dbReference>
<feature type="transmembrane region" description="Helical" evidence="5">
    <location>
        <begin position="173"/>
        <end position="198"/>
    </location>
</feature>
<keyword evidence="2 5" id="KW-0812">Transmembrane</keyword>
<dbReference type="AlphaFoldDB" id="A0A0B7NVS8"/>
<feature type="transmembrane region" description="Helical" evidence="5">
    <location>
        <begin position="63"/>
        <end position="92"/>
    </location>
</feature>
<evidence type="ECO:0000313" key="7">
    <source>
        <dbReference type="EMBL" id="CEP26851.1"/>
    </source>
</evidence>
<feature type="compositionally biased region" description="Polar residues" evidence="6">
    <location>
        <begin position="907"/>
        <end position="924"/>
    </location>
</feature>
<dbReference type="PANTHER" id="PTHR39344">
    <property type="entry name" value="UPF0182 PROTEIN SLL1060"/>
    <property type="match status" value="1"/>
</dbReference>
<protein>
    <recommendedName>
        <fullName evidence="5">UPF0182 protein PFCIRM138_10240</fullName>
    </recommendedName>
</protein>
<feature type="transmembrane region" description="Helical" evidence="5">
    <location>
        <begin position="312"/>
        <end position="331"/>
    </location>
</feature>
<name>A0A0B7NVS8_PROFF</name>
<feature type="transmembrane region" description="Helical" evidence="5">
    <location>
        <begin position="25"/>
        <end position="43"/>
    </location>
</feature>
<feature type="transmembrane region" description="Helical" evidence="5">
    <location>
        <begin position="281"/>
        <end position="300"/>
    </location>
</feature>
<dbReference type="GO" id="GO:0005886">
    <property type="term" value="C:plasma membrane"/>
    <property type="evidence" value="ECO:0007669"/>
    <property type="project" value="UniProtKB-SubCell"/>
</dbReference>
<keyword evidence="3 5" id="KW-1133">Transmembrane helix</keyword>
<sequence length="979" mass="107248">MNRSHRSAANRARNPQQKSTRRRSALGITLVVLVAIIAAWWLVTEVVTDWLWFRRLSFQQVFTTRMITAVALFLASAVLMAVVCAVTMAIAWRRRPDKPAPLESDVLDHYRQALARRTRLVIALPSIVIGVIAGAVATTHVDDVLLFINRTPFGQRDAYFNKDVSFYTFTLPFLQFVLGMVLATLIVGTIVAAIVHLITGSLHASPVRFRGPLPGTPGGEPPRVEVHNPFGMAAQVHLSIMFGLILVVYGVQQLFARYEFAISDNDTLFTGIGYTDDHARITARLIVAIIAFICAAMFFANARLRAWRVPGTAIILMVVSSLLIQGIYPAVIQRFDVRPSEPDRERPYIQNQIAATRQAYDIDDVSITDYSAKTDVSQGQLKSDAEALPAIRLMDPAIIAPTFEQLQQVRGFYTFPNVLDVDRYEIDGKKTDTVVAAREIDINGLPDQSWNNIHTVYTHGFGMVASYGSRAQANGEPEWIEWDIPPQGKLNEQQPRIYFGEKQNQYVIAGNVEGADPVELDTPGGNTAGGEQHSTYTGTGGVPIGNPITRAMYATKFGDMNLLLSGRVNQNSQILYNRTPQERVKAVAPWLTVDQDPYPAVVDGRIVWIADAYTSTANYPNSQHINMQDTISDSASSWRQGTDTKQVNYVRNSVKAVVDAYDGSVKLYAWDTSDPILKTWEKAFPGVLTDKSQASPELLSHLRYPQDLFKVQRQILGRYHMTDPGNWYNQSDLWVVPADPRDKSGKAEPPYYLSIKWPGDAAPVFSQTAVYVPNKRENMGAYMSVVADTSNPDYGKIRVLRLSDTQQVPGPNQTYNAISSDQSVADHLLPFVGQGGSGSADALYGNLLTLPLGDGLIYIEPIYTQRKDSSAGSYPVLRFVVARYGTHIGIGTTLQEALDTVFGGNSGASTGENAQPGQAGATQQVPATGEEAVKANLQAANDAFSAADKALKAGDLATYQSQMQVAQAKVSEAMAAAGG</sequence>
<dbReference type="Pfam" id="PF03699">
    <property type="entry name" value="UPF0182"/>
    <property type="match status" value="1"/>
</dbReference>
<keyword evidence="1 5" id="KW-1003">Cell membrane</keyword>
<feature type="region of interest" description="Disordered" evidence="6">
    <location>
        <begin position="1"/>
        <end position="20"/>
    </location>
</feature>
<comment type="similarity">
    <text evidence="5">Belongs to the UPF0182 family.</text>
</comment>
<proteinExistence type="inferred from homology"/>
<feature type="transmembrane region" description="Helical" evidence="5">
    <location>
        <begin position="230"/>
        <end position="251"/>
    </location>
</feature>
<reference evidence="7" key="1">
    <citation type="submission" date="2014-08" db="EMBL/GenBank/DDBJ databases">
        <authorList>
            <person name="Falentin Helene"/>
        </authorList>
    </citation>
    <scope>NUCLEOTIDE SEQUENCE</scope>
</reference>
<keyword evidence="4 5" id="KW-0472">Membrane</keyword>
<organism evidence="7">
    <name type="scientific">Propionibacterium freudenreichii subsp. freudenreichii</name>
    <dbReference type="NCBI Taxonomy" id="66712"/>
    <lineage>
        <taxon>Bacteria</taxon>
        <taxon>Bacillati</taxon>
        <taxon>Actinomycetota</taxon>
        <taxon>Actinomycetes</taxon>
        <taxon>Propionibacteriales</taxon>
        <taxon>Propionibacteriaceae</taxon>
        <taxon>Propionibacterium</taxon>
    </lineage>
</organism>
<evidence type="ECO:0000256" key="2">
    <source>
        <dbReference type="ARBA" id="ARBA00022692"/>
    </source>
</evidence>
<evidence type="ECO:0000256" key="3">
    <source>
        <dbReference type="ARBA" id="ARBA00022989"/>
    </source>
</evidence>
<dbReference type="InterPro" id="IPR005372">
    <property type="entry name" value="UPF0182"/>
</dbReference>
<accession>A0A0B7NVS8</accession>
<gene>
    <name evidence="7" type="ORF">PFCIRM138_10240</name>
</gene>
<evidence type="ECO:0000256" key="1">
    <source>
        <dbReference type="ARBA" id="ARBA00022475"/>
    </source>
</evidence>
<evidence type="ECO:0000256" key="4">
    <source>
        <dbReference type="ARBA" id="ARBA00023136"/>
    </source>
</evidence>
<feature type="region of interest" description="Disordered" evidence="6">
    <location>
        <begin position="905"/>
        <end position="924"/>
    </location>
</feature>
<feature type="transmembrane region" description="Helical" evidence="5">
    <location>
        <begin position="120"/>
        <end position="141"/>
    </location>
</feature>